<comment type="catalytic activity">
    <reaction evidence="10 11">
        <text>RNA(n) + a ribonucleoside 5'-triphosphate = RNA(n+1) + diphosphate</text>
        <dbReference type="Rhea" id="RHEA:21248"/>
        <dbReference type="Rhea" id="RHEA-COMP:14527"/>
        <dbReference type="Rhea" id="RHEA-COMP:17342"/>
        <dbReference type="ChEBI" id="CHEBI:33019"/>
        <dbReference type="ChEBI" id="CHEBI:61557"/>
        <dbReference type="ChEBI" id="CHEBI:140395"/>
        <dbReference type="EC" id="2.7.7.6"/>
    </reaction>
</comment>
<dbReference type="InterPro" id="IPR036161">
    <property type="entry name" value="RPB6/omega-like_sf"/>
</dbReference>
<keyword evidence="6 11" id="KW-0548">Nucleotidyltransferase</keyword>
<keyword evidence="14" id="KW-1185">Reference proteome</keyword>
<dbReference type="SUPFAM" id="SSF63562">
    <property type="entry name" value="RPB6/omega subunit-like"/>
    <property type="match status" value="1"/>
</dbReference>
<reference evidence="13 14" key="1">
    <citation type="journal article" date="2017" name="BMC Genomics">
        <title>Comparative genomic and phylogenomic analyses of the Bifidobacteriaceae family.</title>
        <authorList>
            <person name="Lugli G.A."/>
            <person name="Milani C."/>
            <person name="Turroni F."/>
            <person name="Duranti S."/>
            <person name="Mancabelli L."/>
            <person name="Mangifesta M."/>
            <person name="Ferrario C."/>
            <person name="Modesto M."/>
            <person name="Mattarelli P."/>
            <person name="Jiri K."/>
            <person name="van Sinderen D."/>
            <person name="Ventura M."/>
        </authorList>
    </citation>
    <scope>NUCLEOTIDE SEQUENCE [LARGE SCALE GENOMIC DNA]</scope>
    <source>
        <strain evidence="13 14">LMG 21773</strain>
    </source>
</reference>
<dbReference type="Proteomes" id="UP000715651">
    <property type="component" value="Unassembled WGS sequence"/>
</dbReference>
<dbReference type="GO" id="GO:0003677">
    <property type="term" value="F:DNA binding"/>
    <property type="evidence" value="ECO:0007669"/>
    <property type="project" value="UniProtKB-UniRule"/>
</dbReference>
<name>A0A261FB86_9BIFI</name>
<dbReference type="OrthoDB" id="8481372at2"/>
<dbReference type="EMBL" id="MWWU01000002">
    <property type="protein sequence ID" value="OZG56295.1"/>
    <property type="molecule type" value="Genomic_DNA"/>
</dbReference>
<dbReference type="InterPro" id="IPR006110">
    <property type="entry name" value="Pol_omega/Rpo6/RPB6"/>
</dbReference>
<proteinExistence type="inferred from homology"/>
<dbReference type="SMART" id="SM01409">
    <property type="entry name" value="RNA_pol_Rpb6"/>
    <property type="match status" value="1"/>
</dbReference>
<dbReference type="EMBL" id="DYWK01000002">
    <property type="protein sequence ID" value="HJF17618.1"/>
    <property type="molecule type" value="Genomic_DNA"/>
</dbReference>
<comment type="similarity">
    <text evidence="1 11">Belongs to the RNA polymerase subunit omega family.</text>
</comment>
<protein>
    <recommendedName>
        <fullName evidence="3 11">DNA-directed RNA polymerase subunit omega</fullName>
        <shortName evidence="11">RNAP omega subunit</shortName>
        <ecNumber evidence="2 11">2.7.7.6</ecNumber>
    </recommendedName>
    <alternativeName>
        <fullName evidence="11">RNA polymerase omega subunit</fullName>
    </alternativeName>
    <alternativeName>
        <fullName evidence="9 11">Transcriptase subunit omega</fullName>
    </alternativeName>
</protein>
<evidence type="ECO:0000313" key="14">
    <source>
        <dbReference type="Proteomes" id="UP000228976"/>
    </source>
</evidence>
<comment type="function">
    <text evidence="11">Promotes RNA polymerase assembly. Latches the N- and C-terminal regions of the beta' subunit thereby facilitating its interaction with the beta and alpha subunits.</text>
</comment>
<evidence type="ECO:0000313" key="12">
    <source>
        <dbReference type="EMBL" id="HJF17618.1"/>
    </source>
</evidence>
<reference evidence="12" key="3">
    <citation type="submission" date="2021-09" db="EMBL/GenBank/DDBJ databases">
        <authorList>
            <person name="Gilroy R."/>
        </authorList>
    </citation>
    <scope>NUCLEOTIDE SEQUENCE</scope>
    <source>
        <strain evidence="12">578</strain>
    </source>
</reference>
<evidence type="ECO:0000256" key="2">
    <source>
        <dbReference type="ARBA" id="ARBA00012418"/>
    </source>
</evidence>
<dbReference type="Gene3D" id="3.90.940.10">
    <property type="match status" value="1"/>
</dbReference>
<evidence type="ECO:0000256" key="6">
    <source>
        <dbReference type="ARBA" id="ARBA00022695"/>
    </source>
</evidence>
<keyword evidence="4 11" id="KW-0240">DNA-directed RNA polymerase</keyword>
<evidence type="ECO:0000256" key="4">
    <source>
        <dbReference type="ARBA" id="ARBA00022478"/>
    </source>
</evidence>
<dbReference type="InterPro" id="IPR003716">
    <property type="entry name" value="DNA-dir_RNA_pol_omega"/>
</dbReference>
<dbReference type="GO" id="GO:0006351">
    <property type="term" value="P:DNA-templated transcription"/>
    <property type="evidence" value="ECO:0007669"/>
    <property type="project" value="UniProtKB-UniRule"/>
</dbReference>
<dbReference type="AlphaFoldDB" id="A0A261FB86"/>
<evidence type="ECO:0000256" key="9">
    <source>
        <dbReference type="ARBA" id="ARBA00029924"/>
    </source>
</evidence>
<dbReference type="Pfam" id="PF01192">
    <property type="entry name" value="RNA_pol_Rpb6"/>
    <property type="match status" value="1"/>
</dbReference>
<evidence type="ECO:0000256" key="3">
    <source>
        <dbReference type="ARBA" id="ARBA00013725"/>
    </source>
</evidence>
<dbReference type="RefSeq" id="WP_094689838.1">
    <property type="nucleotide sequence ID" value="NZ_JACBYZ010000001.1"/>
</dbReference>
<evidence type="ECO:0000256" key="8">
    <source>
        <dbReference type="ARBA" id="ARBA00025935"/>
    </source>
</evidence>
<gene>
    <name evidence="11 12" type="primary">rpoZ</name>
    <name evidence="13" type="ORF">AEAE_0783</name>
    <name evidence="12" type="ORF">K8U78_00320</name>
</gene>
<reference evidence="12" key="2">
    <citation type="journal article" date="2021" name="PeerJ">
        <title>Extensive microbial diversity within the chicken gut microbiome revealed by metagenomics and culture.</title>
        <authorList>
            <person name="Gilroy R."/>
            <person name="Ravi A."/>
            <person name="Getino M."/>
            <person name="Pursley I."/>
            <person name="Horton D.L."/>
            <person name="Alikhan N.F."/>
            <person name="Baker D."/>
            <person name="Gharbi K."/>
            <person name="Hall N."/>
            <person name="Watson M."/>
            <person name="Adriaenssens E.M."/>
            <person name="Foster-Nyarko E."/>
            <person name="Jarju S."/>
            <person name="Secka A."/>
            <person name="Antonio M."/>
            <person name="Oren A."/>
            <person name="Chaudhuri R.R."/>
            <person name="La Ragione R."/>
            <person name="Hildebrand F."/>
            <person name="Pallen M.J."/>
        </authorList>
    </citation>
    <scope>NUCLEOTIDE SEQUENCE</scope>
    <source>
        <strain evidence="12">578</strain>
    </source>
</reference>
<keyword evidence="7 11" id="KW-0804">Transcription</keyword>
<organism evidence="13 14">
    <name type="scientific">Aeriscardovia aeriphila</name>
    <dbReference type="NCBI Taxonomy" id="218139"/>
    <lineage>
        <taxon>Bacteria</taxon>
        <taxon>Bacillati</taxon>
        <taxon>Actinomycetota</taxon>
        <taxon>Actinomycetes</taxon>
        <taxon>Bifidobacteriales</taxon>
        <taxon>Bifidobacteriaceae</taxon>
        <taxon>Aeriscardovia</taxon>
    </lineage>
</organism>
<dbReference type="EC" id="2.7.7.6" evidence="2 11"/>
<comment type="subunit">
    <text evidence="8 11">The RNAP catalytic core consists of 2 alpha, 1 beta, 1 beta' and 1 omega subunit. When a sigma factor is associated with the core the holoenzyme is formed, which can initiate transcription.</text>
</comment>
<keyword evidence="5 11" id="KW-0808">Transferase</keyword>
<evidence type="ECO:0000256" key="10">
    <source>
        <dbReference type="ARBA" id="ARBA00048552"/>
    </source>
</evidence>
<sequence length="95" mass="10429">MAIGTEPTPQGVVNPTIDHLLEHTNGNKYALVVFAAKRARQLNSYWSQASEGIIQSVGPLVDANKEDKQLTVAFREIDEGVLEEHLAADDENEGR</sequence>
<accession>A0A261FB86</accession>
<evidence type="ECO:0000313" key="13">
    <source>
        <dbReference type="EMBL" id="OZG56295.1"/>
    </source>
</evidence>
<evidence type="ECO:0000256" key="1">
    <source>
        <dbReference type="ARBA" id="ARBA00006711"/>
    </source>
</evidence>
<dbReference type="PANTHER" id="PTHR34476:SF1">
    <property type="entry name" value="DNA-DIRECTED RNA POLYMERASE SUBUNIT OMEGA"/>
    <property type="match status" value="1"/>
</dbReference>
<evidence type="ECO:0000256" key="5">
    <source>
        <dbReference type="ARBA" id="ARBA00022679"/>
    </source>
</evidence>
<dbReference type="GO" id="GO:0003899">
    <property type="term" value="F:DNA-directed RNA polymerase activity"/>
    <property type="evidence" value="ECO:0007669"/>
    <property type="project" value="UniProtKB-UniRule"/>
</dbReference>
<dbReference type="Proteomes" id="UP000228976">
    <property type="component" value="Unassembled WGS sequence"/>
</dbReference>
<dbReference type="GO" id="GO:0000428">
    <property type="term" value="C:DNA-directed RNA polymerase complex"/>
    <property type="evidence" value="ECO:0007669"/>
    <property type="project" value="UniProtKB-KW"/>
</dbReference>
<dbReference type="NCBIfam" id="TIGR00690">
    <property type="entry name" value="rpoZ"/>
    <property type="match status" value="1"/>
</dbReference>
<dbReference type="PANTHER" id="PTHR34476">
    <property type="entry name" value="DNA-DIRECTED RNA POLYMERASE SUBUNIT OMEGA"/>
    <property type="match status" value="1"/>
</dbReference>
<dbReference type="HAMAP" id="MF_00366">
    <property type="entry name" value="RNApol_bact_RpoZ"/>
    <property type="match status" value="1"/>
</dbReference>
<evidence type="ECO:0000256" key="11">
    <source>
        <dbReference type="HAMAP-Rule" id="MF_00366"/>
    </source>
</evidence>
<evidence type="ECO:0000256" key="7">
    <source>
        <dbReference type="ARBA" id="ARBA00023163"/>
    </source>
</evidence>
<comment type="caution">
    <text evidence="13">The sequence shown here is derived from an EMBL/GenBank/DDBJ whole genome shotgun (WGS) entry which is preliminary data.</text>
</comment>